<gene>
    <name evidence="4" type="ORF">ACFW6T_21140</name>
</gene>
<evidence type="ECO:0000313" key="4">
    <source>
        <dbReference type="EMBL" id="MFE1354495.1"/>
    </source>
</evidence>
<feature type="domain" description="DUF4333" evidence="3">
    <location>
        <begin position="63"/>
        <end position="126"/>
    </location>
</feature>
<protein>
    <submittedName>
        <fullName evidence="4">DUF4333 domain-containing protein</fullName>
    </submittedName>
</protein>
<dbReference type="RefSeq" id="WP_380321381.1">
    <property type="nucleotide sequence ID" value="NZ_JBHYPW010000014.1"/>
</dbReference>
<feature type="region of interest" description="Disordered" evidence="1">
    <location>
        <begin position="33"/>
        <end position="60"/>
    </location>
</feature>
<reference evidence="4 5" key="1">
    <citation type="submission" date="2024-09" db="EMBL/GenBank/DDBJ databases">
        <title>The Natural Products Discovery Center: Release of the First 8490 Sequenced Strains for Exploring Actinobacteria Biosynthetic Diversity.</title>
        <authorList>
            <person name="Kalkreuter E."/>
            <person name="Kautsar S.A."/>
            <person name="Yang D."/>
            <person name="Bader C.D."/>
            <person name="Teijaro C.N."/>
            <person name="Fluegel L."/>
            <person name="Davis C.M."/>
            <person name="Simpson J.R."/>
            <person name="Lauterbach L."/>
            <person name="Steele A.D."/>
            <person name="Gui C."/>
            <person name="Meng S."/>
            <person name="Li G."/>
            <person name="Viehrig K."/>
            <person name="Ye F."/>
            <person name="Su P."/>
            <person name="Kiefer A.F."/>
            <person name="Nichols A."/>
            <person name="Cepeda A.J."/>
            <person name="Yan W."/>
            <person name="Fan B."/>
            <person name="Jiang Y."/>
            <person name="Adhikari A."/>
            <person name="Zheng C.-J."/>
            <person name="Schuster L."/>
            <person name="Cowan T.M."/>
            <person name="Smanski M.J."/>
            <person name="Chevrette M.G."/>
            <person name="De Carvalho L.P.S."/>
            <person name="Shen B."/>
        </authorList>
    </citation>
    <scope>NUCLEOTIDE SEQUENCE [LARGE SCALE GENOMIC DNA]</scope>
    <source>
        <strain evidence="4 5">NPDC058753</strain>
    </source>
</reference>
<evidence type="ECO:0000256" key="1">
    <source>
        <dbReference type="SAM" id="MobiDB-lite"/>
    </source>
</evidence>
<dbReference type="InterPro" id="IPR025637">
    <property type="entry name" value="DUF4333"/>
</dbReference>
<comment type="caution">
    <text evidence="4">The sequence shown here is derived from an EMBL/GenBank/DDBJ whole genome shotgun (WGS) entry which is preliminary data.</text>
</comment>
<organism evidence="4 5">
    <name type="scientific">Kitasatospora phosalacinea</name>
    <dbReference type="NCBI Taxonomy" id="2065"/>
    <lineage>
        <taxon>Bacteria</taxon>
        <taxon>Bacillati</taxon>
        <taxon>Actinomycetota</taxon>
        <taxon>Actinomycetes</taxon>
        <taxon>Kitasatosporales</taxon>
        <taxon>Streptomycetaceae</taxon>
        <taxon>Kitasatospora</taxon>
    </lineage>
</organism>
<name>A0ABW6GP21_9ACTN</name>
<proteinExistence type="predicted"/>
<feature type="compositionally biased region" description="Low complexity" evidence="1">
    <location>
        <begin position="33"/>
        <end position="45"/>
    </location>
</feature>
<keyword evidence="2" id="KW-0732">Signal</keyword>
<sequence>MFAVRSAKTVSIAVAAAATALLAGCTAEVHVGTTTSTPAQPTGSTGSTGGSGDDAAAGDAALPKVSADKVGKLAAQRLAQVTKQPEPDVVCPDDLLGKVGTVMRCQLTADDGSTLGVTITVTSVSGKNVNFDIKADERGTPKPSATS</sequence>
<evidence type="ECO:0000256" key="2">
    <source>
        <dbReference type="SAM" id="SignalP"/>
    </source>
</evidence>
<evidence type="ECO:0000259" key="3">
    <source>
        <dbReference type="Pfam" id="PF14230"/>
    </source>
</evidence>
<dbReference type="Proteomes" id="UP001599542">
    <property type="component" value="Unassembled WGS sequence"/>
</dbReference>
<keyword evidence="5" id="KW-1185">Reference proteome</keyword>
<dbReference type="EMBL" id="JBHYPX010000044">
    <property type="protein sequence ID" value="MFE1354495.1"/>
    <property type="molecule type" value="Genomic_DNA"/>
</dbReference>
<accession>A0ABW6GP21</accession>
<dbReference type="Pfam" id="PF14230">
    <property type="entry name" value="DUF4333"/>
    <property type="match status" value="1"/>
</dbReference>
<feature type="chain" id="PRO_5047345351" evidence="2">
    <location>
        <begin position="24"/>
        <end position="147"/>
    </location>
</feature>
<feature type="signal peptide" evidence="2">
    <location>
        <begin position="1"/>
        <end position="23"/>
    </location>
</feature>
<dbReference type="PROSITE" id="PS51257">
    <property type="entry name" value="PROKAR_LIPOPROTEIN"/>
    <property type="match status" value="1"/>
</dbReference>
<evidence type="ECO:0000313" key="5">
    <source>
        <dbReference type="Proteomes" id="UP001599542"/>
    </source>
</evidence>